<protein>
    <submittedName>
        <fullName evidence="1">Uncharacterized protein</fullName>
    </submittedName>
</protein>
<reference evidence="1 2" key="1">
    <citation type="submission" date="2023-07" db="EMBL/GenBank/DDBJ databases">
        <title>Sequencing the genomes of 1000 actinobacteria strains.</title>
        <authorList>
            <person name="Klenk H.-P."/>
        </authorList>
    </citation>
    <scope>NUCLEOTIDE SEQUENCE [LARGE SCALE GENOMIC DNA]</scope>
    <source>
        <strain evidence="1 2">DSM 43749</strain>
    </source>
</reference>
<comment type="caution">
    <text evidence="1">The sequence shown here is derived from an EMBL/GenBank/DDBJ whole genome shotgun (WGS) entry which is preliminary data.</text>
</comment>
<dbReference type="RefSeq" id="WP_310307878.1">
    <property type="nucleotide sequence ID" value="NZ_BAAAXB010000001.1"/>
</dbReference>
<dbReference type="EMBL" id="JAVDSG010000001">
    <property type="protein sequence ID" value="MDR6594844.1"/>
    <property type="molecule type" value="Genomic_DNA"/>
</dbReference>
<name>A0ABU1PW40_9PSEU</name>
<keyword evidence="2" id="KW-1185">Reference proteome</keyword>
<sequence length="73" mass="7858">MPTSTPDTELPTTSQAVLGYAELGRPILPGVIWHDGHFADSVDELPTTSPLLRPIEEATADALIQTCEKRKSA</sequence>
<proteinExistence type="predicted"/>
<dbReference type="Proteomes" id="UP001268819">
    <property type="component" value="Unassembled WGS sequence"/>
</dbReference>
<accession>A0ABU1PW40</accession>
<organism evidence="1 2">
    <name type="scientific">Saccharothrix longispora</name>
    <dbReference type="NCBI Taxonomy" id="33920"/>
    <lineage>
        <taxon>Bacteria</taxon>
        <taxon>Bacillati</taxon>
        <taxon>Actinomycetota</taxon>
        <taxon>Actinomycetes</taxon>
        <taxon>Pseudonocardiales</taxon>
        <taxon>Pseudonocardiaceae</taxon>
        <taxon>Saccharothrix</taxon>
    </lineage>
</organism>
<gene>
    <name evidence="1" type="ORF">J2S66_003228</name>
</gene>
<evidence type="ECO:0000313" key="1">
    <source>
        <dbReference type="EMBL" id="MDR6594844.1"/>
    </source>
</evidence>
<evidence type="ECO:0000313" key="2">
    <source>
        <dbReference type="Proteomes" id="UP001268819"/>
    </source>
</evidence>